<keyword evidence="4 6" id="KW-0732">Signal</keyword>
<evidence type="ECO:0000256" key="2">
    <source>
        <dbReference type="ARBA" id="ARBA00008960"/>
    </source>
</evidence>
<dbReference type="Proteomes" id="UP001154114">
    <property type="component" value="Chromosome 28"/>
</dbReference>
<organism evidence="7 8">
    <name type="scientific">Chrysodeixis includens</name>
    <name type="common">Soybean looper</name>
    <name type="synonym">Pseudoplusia includens</name>
    <dbReference type="NCBI Taxonomy" id="689277"/>
    <lineage>
        <taxon>Eukaryota</taxon>
        <taxon>Metazoa</taxon>
        <taxon>Ecdysozoa</taxon>
        <taxon>Arthropoda</taxon>
        <taxon>Hexapoda</taxon>
        <taxon>Insecta</taxon>
        <taxon>Pterygota</taxon>
        <taxon>Neoptera</taxon>
        <taxon>Endopterygota</taxon>
        <taxon>Lepidoptera</taxon>
        <taxon>Glossata</taxon>
        <taxon>Ditrysia</taxon>
        <taxon>Noctuoidea</taxon>
        <taxon>Noctuidae</taxon>
        <taxon>Plusiinae</taxon>
        <taxon>Chrysodeixis</taxon>
    </lineage>
</organism>
<dbReference type="OrthoDB" id="10046613at2759"/>
<comment type="similarity">
    <text evidence="2">Belongs to the UPF0669 family.</text>
</comment>
<comment type="subcellular location">
    <subcellularLocation>
        <location evidence="1">Secreted</location>
    </subcellularLocation>
</comment>
<proteinExistence type="inferred from homology"/>
<evidence type="ECO:0000313" key="8">
    <source>
        <dbReference type="Proteomes" id="UP001154114"/>
    </source>
</evidence>
<evidence type="ECO:0000256" key="1">
    <source>
        <dbReference type="ARBA" id="ARBA00004613"/>
    </source>
</evidence>
<keyword evidence="8" id="KW-1185">Reference proteome</keyword>
<keyword evidence="3" id="KW-0964">Secreted</keyword>
<dbReference type="PANTHER" id="PTHR31703:SF2">
    <property type="entry name" value="UPF0669 PROTEIN C6ORF120"/>
    <property type="match status" value="1"/>
</dbReference>
<evidence type="ECO:0000256" key="6">
    <source>
        <dbReference type="SAM" id="SignalP"/>
    </source>
</evidence>
<dbReference type="PANTHER" id="PTHR31703">
    <property type="entry name" value="UPF0669 PROTEIN C6ORF120"/>
    <property type="match status" value="1"/>
</dbReference>
<dbReference type="EMBL" id="LR824031">
    <property type="protein sequence ID" value="CAH0599516.1"/>
    <property type="molecule type" value="Genomic_DNA"/>
</dbReference>
<evidence type="ECO:0000256" key="4">
    <source>
        <dbReference type="ARBA" id="ARBA00022729"/>
    </source>
</evidence>
<protein>
    <submittedName>
        <fullName evidence="7">Uncharacterized protein</fullName>
    </submittedName>
</protein>
<evidence type="ECO:0000313" key="7">
    <source>
        <dbReference type="EMBL" id="CAH0599516.1"/>
    </source>
</evidence>
<sequence>MRREFILVLLGIICVSTLSSLLSRYVHIETGKMLLDTVVGAVGAGNFSYWQLGHTGPLLIELTSLTGDADLYVSDTLRPGYEPEKNNFSSITCGPDMVHVPASFPRPVGIGVFGHWSHQLSEYSIQVFWDTSAVLSEQQMRLVEKMNGGVVEQGEAHCWANNAGLGELGRGLKDPAYFFKLYFFRILCKLKCLIYFIAHGNFSAKIK</sequence>
<dbReference type="GO" id="GO:0005576">
    <property type="term" value="C:extracellular region"/>
    <property type="evidence" value="ECO:0007669"/>
    <property type="project" value="UniProtKB-SubCell"/>
</dbReference>
<feature type="chain" id="PRO_5040352196" evidence="6">
    <location>
        <begin position="20"/>
        <end position="207"/>
    </location>
</feature>
<feature type="signal peptide" evidence="6">
    <location>
        <begin position="1"/>
        <end position="19"/>
    </location>
</feature>
<evidence type="ECO:0000256" key="3">
    <source>
        <dbReference type="ARBA" id="ARBA00022525"/>
    </source>
</evidence>
<name>A0A9P0BVV4_CHRIL</name>
<dbReference type="Pfam" id="PF17065">
    <property type="entry name" value="UPF0669"/>
    <property type="match status" value="1"/>
</dbReference>
<reference evidence="7" key="1">
    <citation type="submission" date="2021-12" db="EMBL/GenBank/DDBJ databases">
        <authorList>
            <person name="King R."/>
        </authorList>
    </citation>
    <scope>NUCLEOTIDE SEQUENCE</scope>
</reference>
<evidence type="ECO:0000256" key="5">
    <source>
        <dbReference type="ARBA" id="ARBA00023180"/>
    </source>
</evidence>
<dbReference type="InterPro" id="IPR031420">
    <property type="entry name" value="UPF0669"/>
</dbReference>
<dbReference type="AlphaFoldDB" id="A0A9P0BVV4"/>
<gene>
    <name evidence="7" type="ORF">CINC_LOCUS8799</name>
</gene>
<accession>A0A9P0BVV4</accession>
<keyword evidence="5" id="KW-0325">Glycoprotein</keyword>